<dbReference type="Proteomes" id="UP000001497">
    <property type="component" value="Chromosome"/>
</dbReference>
<name>C9RJ96_FIBSS</name>
<evidence type="ECO:0000313" key="1">
    <source>
        <dbReference type="EMBL" id="ACX75613.1"/>
    </source>
</evidence>
<proteinExistence type="predicted"/>
<sequence>MNIEIAAICDAATANDVGGRMNILGAFDRIFAKFPLVIPQCSAAFRLRYQRAEAGTHQLSLSIEDVVGHPIVPPMQSEIELQPVAQGFDTAAVNMILNMQRLQFVRPDKYIVRLVADNEELAALPLYVLEDPRLAQQNQQPPQTDGVDGRA</sequence>
<dbReference type="RefSeq" id="WP_014546680.1">
    <property type="nucleotide sequence ID" value="NC_013410.1"/>
</dbReference>
<protein>
    <submittedName>
        <fullName evidence="2">Uncharacterized protein</fullName>
    </submittedName>
</protein>
<dbReference type="HOGENOM" id="CLU_152368_0_0_0"/>
<dbReference type="Pfam" id="PF22091">
    <property type="entry name" value="DUF6941"/>
    <property type="match status" value="1"/>
</dbReference>
<dbReference type="EMBL" id="CP001792">
    <property type="protein sequence ID" value="ACX75613.1"/>
    <property type="molecule type" value="Genomic_DNA"/>
</dbReference>
<dbReference type="AlphaFoldDB" id="C9RJ96"/>
<reference evidence="2" key="3">
    <citation type="submission" date="2010-08" db="EMBL/GenBank/DDBJ databases">
        <authorList>
            <person name="Durkin A.S."/>
            <person name="Nelson K.E."/>
            <person name="Morrison M."/>
            <person name="Forsberg C.W."/>
            <person name="Wilson D.B."/>
            <person name="Russell J.B."/>
            <person name="Cann I.K.O."/>
            <person name="Mackie R.I."/>
            <person name="White B.A."/>
        </authorList>
    </citation>
    <scope>NUCLEOTIDE SEQUENCE</scope>
    <source>
        <strain evidence="2">S85</strain>
    </source>
</reference>
<reference evidence="1 4" key="1">
    <citation type="submission" date="2009-10" db="EMBL/GenBank/DDBJ databases">
        <title>Complete sequence of Fibrobacter succinogenes subsp. succinogenes S85.</title>
        <authorList>
            <consortium name="US DOE Joint Genome Institute"/>
            <person name="Lucas S."/>
            <person name="Copeland A."/>
            <person name="Lapidus A."/>
            <person name="Glavina del Rio T."/>
            <person name="Tice H."/>
            <person name="Bruce D."/>
            <person name="Goodwin L."/>
            <person name="Pitluck S."/>
            <person name="Chertkov O."/>
            <person name="Detter J.C."/>
            <person name="Han C."/>
            <person name="Tapia R."/>
            <person name="Larimer F."/>
            <person name="Land M."/>
            <person name="Hauser L."/>
            <person name="Kyrpides N."/>
            <person name="Mikhailova N."/>
            <person name="Weimer P.J."/>
            <person name="Stevenson D.M."/>
            <person name="Boyum J."/>
            <person name="Brumm P.I."/>
            <person name="Mead D."/>
        </authorList>
    </citation>
    <scope>NUCLEOTIDE SEQUENCE [LARGE SCALE GENOMIC DNA]</scope>
    <source>
        <strain evidence="4">ATCC 19169 / S85</strain>
        <strain evidence="1">S85</strain>
    </source>
</reference>
<organism evidence="2 3">
    <name type="scientific">Fibrobacter succinogenes (strain ATCC 19169 / S85)</name>
    <dbReference type="NCBI Taxonomy" id="59374"/>
    <lineage>
        <taxon>Bacteria</taxon>
        <taxon>Pseudomonadati</taxon>
        <taxon>Fibrobacterota</taxon>
        <taxon>Fibrobacteria</taxon>
        <taxon>Fibrobacterales</taxon>
        <taxon>Fibrobacteraceae</taxon>
        <taxon>Fibrobacter</taxon>
    </lineage>
</organism>
<dbReference type="OrthoDB" id="1716312at2"/>
<evidence type="ECO:0000313" key="3">
    <source>
        <dbReference type="Proteomes" id="UP000000517"/>
    </source>
</evidence>
<evidence type="ECO:0000313" key="2">
    <source>
        <dbReference type="EMBL" id="ADL24840.1"/>
    </source>
</evidence>
<gene>
    <name evidence="1" type="ordered locus">Fisuc_2026</name>
    <name evidence="2" type="ordered locus">FSU_2551</name>
</gene>
<dbReference type="EMBL" id="CP002158">
    <property type="protein sequence ID" value="ADL24840.1"/>
    <property type="molecule type" value="Genomic_DNA"/>
</dbReference>
<accession>C9RJ96</accession>
<reference evidence="3" key="2">
    <citation type="submission" date="2010-08" db="EMBL/GenBank/DDBJ databases">
        <title>Complete sequence of Fibrobacter succinogenes subsp. succinogenes S85.</title>
        <authorList>
            <person name="Durkin A.S."/>
            <person name="Nelson K.E."/>
            <person name="Morrison M."/>
            <person name="Forsberg C.W."/>
            <person name="Wilson D.B."/>
            <person name="Russell J.B."/>
            <person name="Cann I.K.O."/>
            <person name="Mackie R.I."/>
            <person name="White B.A."/>
        </authorList>
    </citation>
    <scope>NUCLEOTIDE SEQUENCE [LARGE SCALE GENOMIC DNA]</scope>
    <source>
        <strain evidence="3">ATCC 19169 / S85</strain>
    </source>
</reference>
<keyword evidence="4" id="KW-1185">Reference proteome</keyword>
<evidence type="ECO:0000313" key="4">
    <source>
        <dbReference type="Proteomes" id="UP000001497"/>
    </source>
</evidence>
<dbReference type="KEGG" id="fsu:Fisuc_2026"/>
<dbReference type="InterPro" id="IPR054221">
    <property type="entry name" value="DUF6941"/>
</dbReference>
<dbReference type="Proteomes" id="UP000000517">
    <property type="component" value="Chromosome"/>
</dbReference>
<dbReference type="KEGG" id="fsc:FSU_2551"/>